<keyword evidence="2" id="KW-1185">Reference proteome</keyword>
<evidence type="ECO:0000313" key="1">
    <source>
        <dbReference type="EMBL" id="ODQ69011.1"/>
    </source>
</evidence>
<evidence type="ECO:0000313" key="2">
    <source>
        <dbReference type="Proteomes" id="UP000094385"/>
    </source>
</evidence>
<dbReference type="AlphaFoldDB" id="A0A1E3PUD4"/>
<proteinExistence type="predicted"/>
<gene>
    <name evidence="1" type="ORF">LIPSTDRAFT_202852</name>
</gene>
<sequence length="57" mass="6547">MVLDSVENAREVVKAYAIQHNFALKNSLVKNKDTTLLLLCKCALRHLTPENFLCRME</sequence>
<organism evidence="1 2">
    <name type="scientific">Lipomyces starkeyi NRRL Y-11557</name>
    <dbReference type="NCBI Taxonomy" id="675824"/>
    <lineage>
        <taxon>Eukaryota</taxon>
        <taxon>Fungi</taxon>
        <taxon>Dikarya</taxon>
        <taxon>Ascomycota</taxon>
        <taxon>Saccharomycotina</taxon>
        <taxon>Lipomycetes</taxon>
        <taxon>Lipomycetales</taxon>
        <taxon>Lipomycetaceae</taxon>
        <taxon>Lipomyces</taxon>
    </lineage>
</organism>
<dbReference type="Proteomes" id="UP000094385">
    <property type="component" value="Unassembled WGS sequence"/>
</dbReference>
<reference evidence="1 2" key="1">
    <citation type="journal article" date="2016" name="Proc. Natl. Acad. Sci. U.S.A.">
        <title>Comparative genomics of biotechnologically important yeasts.</title>
        <authorList>
            <person name="Riley R."/>
            <person name="Haridas S."/>
            <person name="Wolfe K.H."/>
            <person name="Lopes M.R."/>
            <person name="Hittinger C.T."/>
            <person name="Goeker M."/>
            <person name="Salamov A.A."/>
            <person name="Wisecaver J.H."/>
            <person name="Long T.M."/>
            <person name="Calvey C.H."/>
            <person name="Aerts A.L."/>
            <person name="Barry K.W."/>
            <person name="Choi C."/>
            <person name="Clum A."/>
            <person name="Coughlan A.Y."/>
            <person name="Deshpande S."/>
            <person name="Douglass A.P."/>
            <person name="Hanson S.J."/>
            <person name="Klenk H.-P."/>
            <person name="LaButti K.M."/>
            <person name="Lapidus A."/>
            <person name="Lindquist E.A."/>
            <person name="Lipzen A.M."/>
            <person name="Meier-Kolthoff J.P."/>
            <person name="Ohm R.A."/>
            <person name="Otillar R.P."/>
            <person name="Pangilinan J.L."/>
            <person name="Peng Y."/>
            <person name="Rokas A."/>
            <person name="Rosa C.A."/>
            <person name="Scheuner C."/>
            <person name="Sibirny A.A."/>
            <person name="Slot J.C."/>
            <person name="Stielow J.B."/>
            <person name="Sun H."/>
            <person name="Kurtzman C.P."/>
            <person name="Blackwell M."/>
            <person name="Grigoriev I.V."/>
            <person name="Jeffries T.W."/>
        </authorList>
    </citation>
    <scope>NUCLEOTIDE SEQUENCE [LARGE SCALE GENOMIC DNA]</scope>
    <source>
        <strain evidence="1 2">NRRL Y-11557</strain>
    </source>
</reference>
<protein>
    <submittedName>
        <fullName evidence="1">Uncharacterized protein</fullName>
    </submittedName>
</protein>
<name>A0A1E3PUD4_LIPST</name>
<accession>A0A1E3PUD4</accession>
<dbReference type="EMBL" id="KV454306">
    <property type="protein sequence ID" value="ODQ69011.1"/>
    <property type="molecule type" value="Genomic_DNA"/>
</dbReference>